<sequence>MIISFFYLFVFLFAAIIHEVAHGAMAYKLGDPTAKDAGRLTLNPVKHIDPMGSIFLPAMLFMLQSPILFGWARPVPFNPAFLKRPKRDSGLIALAGPASNFIIAGIFYGMLAISGAHVDMFAQAFPWQGGWFATINPILPGLLGVIVQVSMWLGIINLVPLPPLDGSKVLFMLLPKKWYGVEIFLEKNGPFLLMGLILVLLFL</sequence>
<evidence type="ECO:0000256" key="4">
    <source>
        <dbReference type="ARBA" id="ARBA00022475"/>
    </source>
</evidence>
<evidence type="ECO:0000256" key="7">
    <source>
        <dbReference type="ARBA" id="ARBA00022723"/>
    </source>
</evidence>
<dbReference type="Pfam" id="PF02163">
    <property type="entry name" value="Peptidase_M50"/>
    <property type="match status" value="1"/>
</dbReference>
<proteinExistence type="inferred from homology"/>
<comment type="subcellular location">
    <subcellularLocation>
        <location evidence="2">Cell membrane</location>
        <topology evidence="2">Multi-pass membrane protein</topology>
    </subcellularLocation>
</comment>
<keyword evidence="7" id="KW-0479">Metal-binding</keyword>
<evidence type="ECO:0000256" key="9">
    <source>
        <dbReference type="ARBA" id="ARBA00022833"/>
    </source>
</evidence>
<organism evidence="15 16">
    <name type="scientific">Candidatus Wolfebacteria bacterium GW2011_GWC2_39_22</name>
    <dbReference type="NCBI Taxonomy" id="1619013"/>
    <lineage>
        <taxon>Bacteria</taxon>
        <taxon>Candidatus Wolfeibacteriota</taxon>
    </lineage>
</organism>
<dbReference type="GO" id="GO:0046872">
    <property type="term" value="F:metal ion binding"/>
    <property type="evidence" value="ECO:0007669"/>
    <property type="project" value="UniProtKB-KW"/>
</dbReference>
<evidence type="ECO:0000256" key="12">
    <source>
        <dbReference type="ARBA" id="ARBA00023136"/>
    </source>
</evidence>
<evidence type="ECO:0000256" key="8">
    <source>
        <dbReference type="ARBA" id="ARBA00022801"/>
    </source>
</evidence>
<dbReference type="GO" id="GO:0006508">
    <property type="term" value="P:proteolysis"/>
    <property type="evidence" value="ECO:0007669"/>
    <property type="project" value="UniProtKB-KW"/>
</dbReference>
<evidence type="ECO:0000256" key="10">
    <source>
        <dbReference type="ARBA" id="ARBA00022989"/>
    </source>
</evidence>
<keyword evidence="11" id="KW-0482">Metalloprotease</keyword>
<feature type="transmembrane region" description="Helical" evidence="13">
    <location>
        <begin position="91"/>
        <end position="118"/>
    </location>
</feature>
<evidence type="ECO:0000256" key="6">
    <source>
        <dbReference type="ARBA" id="ARBA00022692"/>
    </source>
</evidence>
<keyword evidence="8" id="KW-0378">Hydrolase</keyword>
<name>A0A0G0QP64_9BACT</name>
<dbReference type="InterPro" id="IPR052348">
    <property type="entry name" value="Metallopeptidase_M50B"/>
</dbReference>
<evidence type="ECO:0000256" key="13">
    <source>
        <dbReference type="SAM" id="Phobius"/>
    </source>
</evidence>
<dbReference type="STRING" id="1619013.UT41_C0003G0112"/>
<evidence type="ECO:0000256" key="2">
    <source>
        <dbReference type="ARBA" id="ARBA00004651"/>
    </source>
</evidence>
<dbReference type="GO" id="GO:0008237">
    <property type="term" value="F:metallopeptidase activity"/>
    <property type="evidence" value="ECO:0007669"/>
    <property type="project" value="UniProtKB-KW"/>
</dbReference>
<feature type="transmembrane region" description="Helical" evidence="13">
    <location>
        <begin position="50"/>
        <end position="71"/>
    </location>
</feature>
<reference evidence="15 16" key="1">
    <citation type="journal article" date="2015" name="Nature">
        <title>rRNA introns, odd ribosomes, and small enigmatic genomes across a large radiation of phyla.</title>
        <authorList>
            <person name="Brown C.T."/>
            <person name="Hug L.A."/>
            <person name="Thomas B.C."/>
            <person name="Sharon I."/>
            <person name="Castelle C.J."/>
            <person name="Singh A."/>
            <person name="Wilkins M.J."/>
            <person name="Williams K.H."/>
            <person name="Banfield J.F."/>
        </authorList>
    </citation>
    <scope>NUCLEOTIDE SEQUENCE [LARGE SCALE GENOMIC DNA]</scope>
</reference>
<dbReference type="InterPro" id="IPR008915">
    <property type="entry name" value="Peptidase_M50"/>
</dbReference>
<accession>A0A0G0QP64</accession>
<feature type="transmembrane region" description="Helical" evidence="13">
    <location>
        <begin position="138"/>
        <end position="159"/>
    </location>
</feature>
<keyword evidence="10 13" id="KW-1133">Transmembrane helix</keyword>
<dbReference type="CDD" id="cd06158">
    <property type="entry name" value="S2P-M50_like_1"/>
    <property type="match status" value="1"/>
</dbReference>
<protein>
    <submittedName>
        <fullName evidence="15">Peptidase M50</fullName>
    </submittedName>
</protein>
<evidence type="ECO:0000259" key="14">
    <source>
        <dbReference type="Pfam" id="PF02163"/>
    </source>
</evidence>
<evidence type="ECO:0000256" key="1">
    <source>
        <dbReference type="ARBA" id="ARBA00001947"/>
    </source>
</evidence>
<gene>
    <name evidence="15" type="ORF">UT41_C0003G0112</name>
</gene>
<keyword evidence="5" id="KW-0645">Protease</keyword>
<keyword evidence="6 13" id="KW-0812">Transmembrane</keyword>
<feature type="domain" description="Peptidase M50" evidence="14">
    <location>
        <begin position="7"/>
        <end position="175"/>
    </location>
</feature>
<evidence type="ECO:0000313" key="16">
    <source>
        <dbReference type="Proteomes" id="UP000034665"/>
    </source>
</evidence>
<comment type="cofactor">
    <cofactor evidence="1">
        <name>Zn(2+)</name>
        <dbReference type="ChEBI" id="CHEBI:29105"/>
    </cofactor>
</comment>
<evidence type="ECO:0000313" key="15">
    <source>
        <dbReference type="EMBL" id="KKR12185.1"/>
    </source>
</evidence>
<dbReference type="PANTHER" id="PTHR35864:SF1">
    <property type="entry name" value="ZINC METALLOPROTEASE YWHC-RELATED"/>
    <property type="match status" value="1"/>
</dbReference>
<comment type="caution">
    <text evidence="15">The sequence shown here is derived from an EMBL/GenBank/DDBJ whole genome shotgun (WGS) entry which is preliminary data.</text>
</comment>
<keyword evidence="4" id="KW-1003">Cell membrane</keyword>
<keyword evidence="12 13" id="KW-0472">Membrane</keyword>
<dbReference type="GO" id="GO:0005886">
    <property type="term" value="C:plasma membrane"/>
    <property type="evidence" value="ECO:0007669"/>
    <property type="project" value="UniProtKB-SubCell"/>
</dbReference>
<keyword evidence="9" id="KW-0862">Zinc</keyword>
<dbReference type="Proteomes" id="UP000034665">
    <property type="component" value="Unassembled WGS sequence"/>
</dbReference>
<evidence type="ECO:0000256" key="11">
    <source>
        <dbReference type="ARBA" id="ARBA00023049"/>
    </source>
</evidence>
<dbReference type="PATRIC" id="fig|1619013.3.peg.967"/>
<dbReference type="InterPro" id="IPR044537">
    <property type="entry name" value="Rip2-like"/>
</dbReference>
<evidence type="ECO:0000256" key="3">
    <source>
        <dbReference type="ARBA" id="ARBA00007931"/>
    </source>
</evidence>
<evidence type="ECO:0000256" key="5">
    <source>
        <dbReference type="ARBA" id="ARBA00022670"/>
    </source>
</evidence>
<dbReference type="AlphaFoldDB" id="A0A0G0QP64"/>
<dbReference type="EMBL" id="LBWR01000003">
    <property type="protein sequence ID" value="KKR12185.1"/>
    <property type="molecule type" value="Genomic_DNA"/>
</dbReference>
<dbReference type="PANTHER" id="PTHR35864">
    <property type="entry name" value="ZINC METALLOPROTEASE MJ0611-RELATED"/>
    <property type="match status" value="1"/>
</dbReference>
<comment type="similarity">
    <text evidence="3">Belongs to the peptidase M50B family.</text>
</comment>